<keyword evidence="1" id="KW-0238">DNA-binding</keyword>
<gene>
    <name evidence="3" type="ORF">KQI88_15080</name>
</gene>
<organism evidence="3 4">
    <name type="scientific">Alkaliphilus flagellatus</name>
    <dbReference type="NCBI Taxonomy" id="2841507"/>
    <lineage>
        <taxon>Bacteria</taxon>
        <taxon>Bacillati</taxon>
        <taxon>Bacillota</taxon>
        <taxon>Clostridia</taxon>
        <taxon>Peptostreptococcales</taxon>
        <taxon>Natronincolaceae</taxon>
        <taxon>Alkaliphilus</taxon>
    </lineage>
</organism>
<dbReference type="RefSeq" id="WP_216418713.1">
    <property type="nucleotide sequence ID" value="NZ_JAHLQK010000006.1"/>
</dbReference>
<dbReference type="InterPro" id="IPR001387">
    <property type="entry name" value="Cro/C1-type_HTH"/>
</dbReference>
<reference evidence="3 4" key="1">
    <citation type="submission" date="2021-06" db="EMBL/GenBank/DDBJ databases">
        <authorList>
            <person name="Sun Q."/>
            <person name="Li D."/>
        </authorList>
    </citation>
    <scope>NUCLEOTIDE SEQUENCE [LARGE SCALE GENOMIC DNA]</scope>
    <source>
        <strain evidence="3 4">MSJ-5</strain>
    </source>
</reference>
<dbReference type="PANTHER" id="PTHR46558:SF11">
    <property type="entry name" value="HTH-TYPE TRANSCRIPTIONAL REGULATOR XRE"/>
    <property type="match status" value="1"/>
</dbReference>
<accession>A0ABS6G5I4</accession>
<evidence type="ECO:0000313" key="4">
    <source>
        <dbReference type="Proteomes" id="UP000779508"/>
    </source>
</evidence>
<name>A0ABS6G5I4_9FIRM</name>
<dbReference type="PANTHER" id="PTHR46558">
    <property type="entry name" value="TRACRIPTIONAL REGULATORY PROTEIN-RELATED-RELATED"/>
    <property type="match status" value="1"/>
</dbReference>
<evidence type="ECO:0000259" key="2">
    <source>
        <dbReference type="PROSITE" id="PS50943"/>
    </source>
</evidence>
<evidence type="ECO:0000313" key="3">
    <source>
        <dbReference type="EMBL" id="MBU5677742.1"/>
    </source>
</evidence>
<dbReference type="PROSITE" id="PS50943">
    <property type="entry name" value="HTH_CROC1"/>
    <property type="match status" value="1"/>
</dbReference>
<dbReference type="CDD" id="cd00093">
    <property type="entry name" value="HTH_XRE"/>
    <property type="match status" value="1"/>
</dbReference>
<dbReference type="Pfam" id="PF01381">
    <property type="entry name" value="HTH_3"/>
    <property type="match status" value="1"/>
</dbReference>
<sequence length="128" mass="14574">MLGNNIKELMKIKKISSKELADIVDVSPTHISYVINNKRQPSLDLLEKLAAALEVSVDDLFKKDIDITTKKSNEDIEYTTVKDIKDNKNTRDKDIDTIAAHLEGKNLTPQKIKLLEQYIDALFDEDDD</sequence>
<protein>
    <submittedName>
        <fullName evidence="3">Helix-turn-helix domain-containing protein</fullName>
    </submittedName>
</protein>
<keyword evidence="4" id="KW-1185">Reference proteome</keyword>
<evidence type="ECO:0000256" key="1">
    <source>
        <dbReference type="ARBA" id="ARBA00023125"/>
    </source>
</evidence>
<dbReference type="Proteomes" id="UP000779508">
    <property type="component" value="Unassembled WGS sequence"/>
</dbReference>
<proteinExistence type="predicted"/>
<dbReference type="EMBL" id="JAHLQK010000006">
    <property type="protein sequence ID" value="MBU5677742.1"/>
    <property type="molecule type" value="Genomic_DNA"/>
</dbReference>
<comment type="caution">
    <text evidence="3">The sequence shown here is derived from an EMBL/GenBank/DDBJ whole genome shotgun (WGS) entry which is preliminary data.</text>
</comment>
<dbReference type="SMART" id="SM00530">
    <property type="entry name" value="HTH_XRE"/>
    <property type="match status" value="1"/>
</dbReference>
<feature type="domain" description="HTH cro/C1-type" evidence="2">
    <location>
        <begin position="6"/>
        <end position="60"/>
    </location>
</feature>